<name>A0ABS6JPC0_9BACI</name>
<dbReference type="SUPFAM" id="SSF88713">
    <property type="entry name" value="Glycoside hydrolase/deacetylase"/>
    <property type="match status" value="1"/>
</dbReference>
<dbReference type="Pfam" id="PF03746">
    <property type="entry name" value="LamB_YcsF"/>
    <property type="match status" value="1"/>
</dbReference>
<dbReference type="EMBL" id="JAHQCR010000008">
    <property type="protein sequence ID" value="MBU9719941.1"/>
    <property type="molecule type" value="Genomic_DNA"/>
</dbReference>
<dbReference type="Proteomes" id="UP000790580">
    <property type="component" value="Unassembled WGS sequence"/>
</dbReference>
<sequence length="257" mass="27801">MNLTVDVNSDIGESFGVYKIGQDEEVIKHITSANIACGYHAGDHNVMHQTVALAAKYGVGIGAHPGLQDLPGFGRRKMEVTPEEVYNMTVYQVSAIQGFANIYGHRLQHVKPHGALYNMAAKDRSVADAICQAVKDISKDGSLLLFALAGSELVKSAHYAGIKVVEEVFADRTYQPDGTLTPRSQPDAVIHDPHVAVTQAIQMVREGLVTAVDGSRIPIVADSICVHGDSDHALQFVQMLRRALSEHRINVKNPTGV</sequence>
<accession>A0ABS6JPC0</accession>
<dbReference type="InterPro" id="IPR005501">
    <property type="entry name" value="LamB/YcsF/PxpA-like"/>
</dbReference>
<comment type="subunit">
    <text evidence="1">Forms a complex composed of PxpA, PxpB and PxpC.</text>
</comment>
<dbReference type="NCBIfam" id="NF003814">
    <property type="entry name" value="PRK05406.1-3"/>
    <property type="match status" value="1"/>
</dbReference>
<reference evidence="2 3" key="1">
    <citation type="submission" date="2021-06" db="EMBL/GenBank/DDBJ databases">
        <title>Bacillus sp. RD4P76, an endophyte from a halophyte.</title>
        <authorList>
            <person name="Sun J.-Q."/>
        </authorList>
    </citation>
    <scope>NUCLEOTIDE SEQUENCE [LARGE SCALE GENOMIC DNA]</scope>
    <source>
        <strain evidence="2 3">JCM 17098</strain>
    </source>
</reference>
<dbReference type="CDD" id="cd10787">
    <property type="entry name" value="LamB_YcsF_like"/>
    <property type="match status" value="1"/>
</dbReference>
<evidence type="ECO:0000313" key="2">
    <source>
        <dbReference type="EMBL" id="MBU9719941.1"/>
    </source>
</evidence>
<keyword evidence="3" id="KW-1185">Reference proteome</keyword>
<keyword evidence="1" id="KW-0067">ATP-binding</keyword>
<keyword evidence="1" id="KW-0547">Nucleotide-binding</keyword>
<proteinExistence type="inferred from homology"/>
<dbReference type="InterPro" id="IPR011330">
    <property type="entry name" value="Glyco_hydro/deAcase_b/a-brl"/>
</dbReference>
<evidence type="ECO:0000256" key="1">
    <source>
        <dbReference type="HAMAP-Rule" id="MF_00691"/>
    </source>
</evidence>
<comment type="similarity">
    <text evidence="1">Belongs to the LamB/PxpA family.</text>
</comment>
<comment type="catalytic activity">
    <reaction evidence="1">
        <text>5-oxo-L-proline + ATP + 2 H2O = L-glutamate + ADP + phosphate + H(+)</text>
        <dbReference type="Rhea" id="RHEA:10348"/>
        <dbReference type="ChEBI" id="CHEBI:15377"/>
        <dbReference type="ChEBI" id="CHEBI:15378"/>
        <dbReference type="ChEBI" id="CHEBI:29985"/>
        <dbReference type="ChEBI" id="CHEBI:30616"/>
        <dbReference type="ChEBI" id="CHEBI:43474"/>
        <dbReference type="ChEBI" id="CHEBI:58402"/>
        <dbReference type="ChEBI" id="CHEBI:456216"/>
        <dbReference type="EC" id="3.5.2.9"/>
    </reaction>
</comment>
<dbReference type="PANTHER" id="PTHR30292">
    <property type="entry name" value="UNCHARACTERIZED PROTEIN YBGL-RELATED"/>
    <property type="match status" value="1"/>
</dbReference>
<protein>
    <recommendedName>
        <fullName evidence="1">5-oxoprolinase subunit A</fullName>
        <shortName evidence="1">5-OPase subunit A</shortName>
        <ecNumber evidence="1">3.5.2.9</ecNumber>
    </recommendedName>
    <alternativeName>
        <fullName evidence="1">5-oxoprolinase (ATP-hydrolyzing) subunit A</fullName>
    </alternativeName>
</protein>
<dbReference type="PANTHER" id="PTHR30292:SF0">
    <property type="entry name" value="5-OXOPROLINASE SUBUNIT A"/>
    <property type="match status" value="1"/>
</dbReference>
<dbReference type="RefSeq" id="WP_088077152.1">
    <property type="nucleotide sequence ID" value="NZ_JAHQCR010000008.1"/>
</dbReference>
<dbReference type="Gene3D" id="3.20.20.370">
    <property type="entry name" value="Glycoside hydrolase/deacetylase"/>
    <property type="match status" value="1"/>
</dbReference>
<dbReference type="EC" id="3.5.2.9" evidence="1"/>
<comment type="caution">
    <text evidence="2">The sequence shown here is derived from an EMBL/GenBank/DDBJ whole genome shotgun (WGS) entry which is preliminary data.</text>
</comment>
<evidence type="ECO:0000313" key="3">
    <source>
        <dbReference type="Proteomes" id="UP000790580"/>
    </source>
</evidence>
<gene>
    <name evidence="1" type="primary">pxpA</name>
    <name evidence="2" type="ORF">KS407_00625</name>
</gene>
<keyword evidence="1" id="KW-0378">Hydrolase</keyword>
<organism evidence="2 3">
    <name type="scientific">Evansella alkalicola</name>
    <dbReference type="NCBI Taxonomy" id="745819"/>
    <lineage>
        <taxon>Bacteria</taxon>
        <taxon>Bacillati</taxon>
        <taxon>Bacillota</taxon>
        <taxon>Bacilli</taxon>
        <taxon>Bacillales</taxon>
        <taxon>Bacillaceae</taxon>
        <taxon>Evansella</taxon>
    </lineage>
</organism>
<dbReference type="NCBIfam" id="NF003816">
    <property type="entry name" value="PRK05406.1-5"/>
    <property type="match status" value="1"/>
</dbReference>
<dbReference type="HAMAP" id="MF_00691">
    <property type="entry name" value="PxpA"/>
    <property type="match status" value="1"/>
</dbReference>
<comment type="function">
    <text evidence="1">Catalyzes the cleavage of 5-oxoproline to form L-glutamate coupled to the hydrolysis of ATP to ADP and inorganic phosphate.</text>
</comment>